<sequence>MKKSFRCFKFIALVATFGFSSTLMGSKLEGIPAPHKPILGVQSFKASKILSLKEEAKTLNQAMDKLGDLNASLKYPTDIGVPFVSITELIEDGLSDLEKQLERQNRRIKKNKKELRKEMADMALTIEQALEEKTDAMLENDLNLENGLKNLKEEANKVFDKFNEKTTKLESKVANLDNDIIFANQAISANIKDIKVNKSDIQKNIRSISNLTSIVETNTNNITKNTKNIENLKVSTDQKIN</sequence>
<gene>
    <name evidence="3" type="ORF">F1B92_06060</name>
</gene>
<dbReference type="AlphaFoldDB" id="A0A6L5WHM0"/>
<dbReference type="RefSeq" id="WP_154570994.1">
    <property type="nucleotide sequence ID" value="NZ_VWSJ01000024.1"/>
</dbReference>
<evidence type="ECO:0000256" key="1">
    <source>
        <dbReference type="SAM" id="Coils"/>
    </source>
</evidence>
<feature type="coiled-coil region" evidence="1">
    <location>
        <begin position="49"/>
        <end position="168"/>
    </location>
</feature>
<feature type="non-terminal residue" evidence="3">
    <location>
        <position position="241"/>
    </location>
</feature>
<keyword evidence="1" id="KW-0175">Coiled coil</keyword>
<dbReference type="EMBL" id="VWSJ01000024">
    <property type="protein sequence ID" value="MSN96728.1"/>
    <property type="molecule type" value="Genomic_DNA"/>
</dbReference>
<proteinExistence type="predicted"/>
<keyword evidence="2" id="KW-0732">Signal</keyword>
<reference evidence="3 4" key="1">
    <citation type="submission" date="2019-09" db="EMBL/GenBank/DDBJ databases">
        <authorList>
            <person name="Silva M."/>
            <person name="Pereira G."/>
            <person name="Lopes-Da-Costa L."/>
            <person name="Silva E."/>
        </authorList>
    </citation>
    <scope>NUCLEOTIDE SEQUENCE [LARGE SCALE GENOMIC DNA]</scope>
    <source>
        <strain evidence="3 4">FMV-PI01</strain>
    </source>
</reference>
<reference evidence="3 4" key="2">
    <citation type="submission" date="2020-03" db="EMBL/GenBank/DDBJ databases">
        <title>Campylobacter portucalensis sp. nov., a new species of Campylobacter isolated from the reproductive tract of bulls.</title>
        <authorList>
            <person name="Silva M.F."/>
            <person name="Pereira G."/>
            <person name="Carneiro C."/>
            <person name="Hemphill A."/>
            <person name="Mateus L."/>
            <person name="Lopes-Da-Costa L."/>
            <person name="Silva E."/>
        </authorList>
    </citation>
    <scope>NUCLEOTIDE SEQUENCE [LARGE SCALE GENOMIC DNA]</scope>
    <source>
        <strain evidence="3 4">FMV-PI01</strain>
    </source>
</reference>
<name>A0A6L5WHM0_9BACT</name>
<keyword evidence="4" id="KW-1185">Reference proteome</keyword>
<evidence type="ECO:0000256" key="2">
    <source>
        <dbReference type="SAM" id="SignalP"/>
    </source>
</evidence>
<organism evidence="3 4">
    <name type="scientific">Campylobacter portucalensis</name>
    <dbReference type="NCBI Taxonomy" id="2608384"/>
    <lineage>
        <taxon>Bacteria</taxon>
        <taxon>Pseudomonadati</taxon>
        <taxon>Campylobacterota</taxon>
        <taxon>Epsilonproteobacteria</taxon>
        <taxon>Campylobacterales</taxon>
        <taxon>Campylobacteraceae</taxon>
        <taxon>Campylobacter</taxon>
    </lineage>
</organism>
<dbReference type="Proteomes" id="UP000476338">
    <property type="component" value="Unassembled WGS sequence"/>
</dbReference>
<protein>
    <submittedName>
        <fullName evidence="3">Uncharacterized protein</fullName>
    </submittedName>
</protein>
<feature type="chain" id="PRO_5027017134" evidence="2">
    <location>
        <begin position="26"/>
        <end position="241"/>
    </location>
</feature>
<comment type="caution">
    <text evidence="3">The sequence shown here is derived from an EMBL/GenBank/DDBJ whole genome shotgun (WGS) entry which is preliminary data.</text>
</comment>
<feature type="signal peptide" evidence="2">
    <location>
        <begin position="1"/>
        <end position="25"/>
    </location>
</feature>
<evidence type="ECO:0000313" key="3">
    <source>
        <dbReference type="EMBL" id="MSN96728.1"/>
    </source>
</evidence>
<accession>A0A6L5WHM0</accession>
<evidence type="ECO:0000313" key="4">
    <source>
        <dbReference type="Proteomes" id="UP000476338"/>
    </source>
</evidence>